<feature type="domain" description="F-box" evidence="1">
    <location>
        <begin position="59"/>
        <end position="106"/>
    </location>
</feature>
<dbReference type="Proteomes" id="UP000077266">
    <property type="component" value="Unassembled WGS sequence"/>
</dbReference>
<dbReference type="SUPFAM" id="SSF81383">
    <property type="entry name" value="F-box domain"/>
    <property type="match status" value="1"/>
</dbReference>
<dbReference type="Gene3D" id="1.20.1280.50">
    <property type="match status" value="1"/>
</dbReference>
<dbReference type="InterPro" id="IPR036047">
    <property type="entry name" value="F-box-like_dom_sf"/>
</dbReference>
<dbReference type="PROSITE" id="PS50181">
    <property type="entry name" value="FBOX"/>
    <property type="match status" value="1"/>
</dbReference>
<dbReference type="Pfam" id="PF12937">
    <property type="entry name" value="F-box-like"/>
    <property type="match status" value="1"/>
</dbReference>
<proteinExistence type="predicted"/>
<organism evidence="2 3">
    <name type="scientific">Exidia glandulosa HHB12029</name>
    <dbReference type="NCBI Taxonomy" id="1314781"/>
    <lineage>
        <taxon>Eukaryota</taxon>
        <taxon>Fungi</taxon>
        <taxon>Dikarya</taxon>
        <taxon>Basidiomycota</taxon>
        <taxon>Agaricomycotina</taxon>
        <taxon>Agaricomycetes</taxon>
        <taxon>Auriculariales</taxon>
        <taxon>Exidiaceae</taxon>
        <taxon>Exidia</taxon>
    </lineage>
</organism>
<dbReference type="EMBL" id="KV426118">
    <property type="protein sequence ID" value="KZV87684.1"/>
    <property type="molecule type" value="Genomic_DNA"/>
</dbReference>
<dbReference type="CDD" id="cd09917">
    <property type="entry name" value="F-box_SF"/>
    <property type="match status" value="1"/>
</dbReference>
<evidence type="ECO:0000259" key="1">
    <source>
        <dbReference type="PROSITE" id="PS50181"/>
    </source>
</evidence>
<keyword evidence="3" id="KW-1185">Reference proteome</keyword>
<dbReference type="OrthoDB" id="2754196at2759"/>
<name>A0A165EU25_EXIGL</name>
<feature type="non-terminal residue" evidence="2">
    <location>
        <position position="1"/>
    </location>
</feature>
<sequence length="517" mass="58899">MALSTQQRDALYAYVANLLTESLNDTRDPSVVDMFVSDIASVAHNALGDVVETWNRTACGVMCRLPMELLAQSFSWLDLTERAKVTAVSRYFRSVALADSSLWARIELDERTPRLTDTLALLLERSGRVPLDVHIYVQNEDVAALFAPHISRIRTLILDKTHDTSWITAPTLDISWIFEQPAPLLELVKVPPVRHLQTVLPLPAWAPLLRRLELPSTFVLPVSSGHFDRVTYFSGWMTTDFAADTDASRLFELFPSLETLQLSFTNRYTSVDNFPNTRVPRTLEEITLHDDGDGLNVPALLALWHGHPFRIVNLHSIYAPLATAALEHMRSVASGPWHLDLGQTECELRTEHEAVYKVNFYDRYAGFTDIRDFLGTFGSIVAPASVFLQQLTMLFCMPCLHSITLRGAFPTGPSDWELFDGRLFVPQLQTLRLEPYHHAEERWQAGELQHCSRCTEELFRRFTLEDGSPLSKIPRLVFSEVARPYVGEEYWAWIYQRASSVYIEDELLWQELEATDT</sequence>
<accession>A0A165EU25</accession>
<reference evidence="2 3" key="1">
    <citation type="journal article" date="2016" name="Mol. Biol. Evol.">
        <title>Comparative Genomics of Early-Diverging Mushroom-Forming Fungi Provides Insights into the Origins of Lignocellulose Decay Capabilities.</title>
        <authorList>
            <person name="Nagy L.G."/>
            <person name="Riley R."/>
            <person name="Tritt A."/>
            <person name="Adam C."/>
            <person name="Daum C."/>
            <person name="Floudas D."/>
            <person name="Sun H."/>
            <person name="Yadav J.S."/>
            <person name="Pangilinan J."/>
            <person name="Larsson K.H."/>
            <person name="Matsuura K."/>
            <person name="Barry K."/>
            <person name="Labutti K."/>
            <person name="Kuo R."/>
            <person name="Ohm R.A."/>
            <person name="Bhattacharya S.S."/>
            <person name="Shirouzu T."/>
            <person name="Yoshinaga Y."/>
            <person name="Martin F.M."/>
            <person name="Grigoriev I.V."/>
            <person name="Hibbett D.S."/>
        </authorList>
    </citation>
    <scope>NUCLEOTIDE SEQUENCE [LARGE SCALE GENOMIC DNA]</scope>
    <source>
        <strain evidence="2 3">HHB12029</strain>
    </source>
</reference>
<gene>
    <name evidence="2" type="ORF">EXIGLDRAFT_839787</name>
</gene>
<dbReference type="AlphaFoldDB" id="A0A165EU25"/>
<dbReference type="InterPro" id="IPR001810">
    <property type="entry name" value="F-box_dom"/>
</dbReference>
<dbReference type="InParanoid" id="A0A165EU25"/>
<evidence type="ECO:0000313" key="3">
    <source>
        <dbReference type="Proteomes" id="UP000077266"/>
    </source>
</evidence>
<evidence type="ECO:0000313" key="2">
    <source>
        <dbReference type="EMBL" id="KZV87684.1"/>
    </source>
</evidence>
<protein>
    <recommendedName>
        <fullName evidence="1">F-box domain-containing protein</fullName>
    </recommendedName>
</protein>